<proteinExistence type="predicted"/>
<protein>
    <submittedName>
        <fullName evidence="1">Uncharacterized protein</fullName>
    </submittedName>
</protein>
<sequence length="217" mass="25457">MIQSNEISHLIGYLLKTELTVEEAMLLYTIYIQKESPDPALIKQLTQYYGRFMYYDQKGQPIGIPWSRIIHKLADEGYLITYPGYNRPGPTGNFKLHLECLDVTEKFKSTILDSDREKWWDYFVKLYGYDMIINGQSIMTTLPEKGQTLDDVKELFWNVCGQGSMYKIGELMEITDKWLEYFPKNIKINRYLESFDAIKMAVLQKESEADKSWTGSY</sequence>
<dbReference type="AlphaFoldDB" id="A0A2T0SYP1"/>
<reference evidence="1 2" key="1">
    <citation type="submission" date="2018-03" db="EMBL/GenBank/DDBJ databases">
        <title>Genomic Encyclopedia of Archaeal and Bacterial Type Strains, Phase II (KMG-II): from individual species to whole genera.</title>
        <authorList>
            <person name="Goeker M."/>
        </authorList>
    </citation>
    <scope>NUCLEOTIDE SEQUENCE [LARGE SCALE GENOMIC DNA]</scope>
    <source>
        <strain evidence="1 2">DSM 28354</strain>
    </source>
</reference>
<dbReference type="RefSeq" id="WP_106138250.1">
    <property type="nucleotide sequence ID" value="NZ_PVTE01000009.1"/>
</dbReference>
<name>A0A2T0SYP1_9BACT</name>
<gene>
    <name evidence="1" type="ORF">CLV58_109254</name>
</gene>
<organism evidence="1 2">
    <name type="scientific">Spirosoma oryzae</name>
    <dbReference type="NCBI Taxonomy" id="1469603"/>
    <lineage>
        <taxon>Bacteria</taxon>
        <taxon>Pseudomonadati</taxon>
        <taxon>Bacteroidota</taxon>
        <taxon>Cytophagia</taxon>
        <taxon>Cytophagales</taxon>
        <taxon>Cytophagaceae</taxon>
        <taxon>Spirosoma</taxon>
    </lineage>
</organism>
<evidence type="ECO:0000313" key="1">
    <source>
        <dbReference type="EMBL" id="PRY38527.1"/>
    </source>
</evidence>
<comment type="caution">
    <text evidence="1">The sequence shown here is derived from an EMBL/GenBank/DDBJ whole genome shotgun (WGS) entry which is preliminary data.</text>
</comment>
<evidence type="ECO:0000313" key="2">
    <source>
        <dbReference type="Proteomes" id="UP000238375"/>
    </source>
</evidence>
<keyword evidence="2" id="KW-1185">Reference proteome</keyword>
<accession>A0A2T0SYP1</accession>
<dbReference type="EMBL" id="PVTE01000009">
    <property type="protein sequence ID" value="PRY38527.1"/>
    <property type="molecule type" value="Genomic_DNA"/>
</dbReference>
<dbReference type="Proteomes" id="UP000238375">
    <property type="component" value="Unassembled WGS sequence"/>
</dbReference>